<evidence type="ECO:0000256" key="5">
    <source>
        <dbReference type="ARBA" id="ARBA00023002"/>
    </source>
</evidence>
<dbReference type="InterPro" id="IPR036909">
    <property type="entry name" value="Cyt_c-like_dom_sf"/>
</dbReference>
<keyword evidence="10" id="KW-0575">Peroxidase</keyword>
<dbReference type="GO" id="GO:0009055">
    <property type="term" value="F:electron transfer activity"/>
    <property type="evidence" value="ECO:0007669"/>
    <property type="project" value="InterPro"/>
</dbReference>
<comment type="subcellular location">
    <subcellularLocation>
        <location evidence="1">Cell envelope</location>
    </subcellularLocation>
</comment>
<dbReference type="SUPFAM" id="SSF46626">
    <property type="entry name" value="Cytochrome c"/>
    <property type="match status" value="2"/>
</dbReference>
<evidence type="ECO:0000256" key="2">
    <source>
        <dbReference type="ARBA" id="ARBA00022617"/>
    </source>
</evidence>
<evidence type="ECO:0000256" key="8">
    <source>
        <dbReference type="SAM" id="MobiDB-lite"/>
    </source>
</evidence>
<feature type="domain" description="Cytochrome c" evidence="9">
    <location>
        <begin position="268"/>
        <end position="388"/>
    </location>
</feature>
<dbReference type="EC" id="1.11.1.5" evidence="10"/>
<name>A0A840AXG3_9SPHN</name>
<keyword evidence="4" id="KW-0732">Signal</keyword>
<protein>
    <submittedName>
        <fullName evidence="10">Cytochrome c peroxidase</fullName>
        <ecNumber evidence="10">1.11.1.5</ecNumber>
    </submittedName>
</protein>
<dbReference type="PROSITE" id="PS51257">
    <property type="entry name" value="PROKAR_LIPOPROTEIN"/>
    <property type="match status" value="1"/>
</dbReference>
<dbReference type="RefSeq" id="WP_183939831.1">
    <property type="nucleotide sequence ID" value="NZ_BAABBG010000001.1"/>
</dbReference>
<dbReference type="InterPro" id="IPR009056">
    <property type="entry name" value="Cyt_c-like_dom"/>
</dbReference>
<dbReference type="Proteomes" id="UP000581447">
    <property type="component" value="Unassembled WGS sequence"/>
</dbReference>
<accession>A0A840AXG3</accession>
<evidence type="ECO:0000313" key="11">
    <source>
        <dbReference type="Proteomes" id="UP000581447"/>
    </source>
</evidence>
<reference evidence="10 11" key="1">
    <citation type="submission" date="2020-08" db="EMBL/GenBank/DDBJ databases">
        <title>Genomic Encyclopedia of Type Strains, Phase IV (KMG-IV): sequencing the most valuable type-strain genomes for metagenomic binning, comparative biology and taxonomic classification.</title>
        <authorList>
            <person name="Goeker M."/>
        </authorList>
    </citation>
    <scope>NUCLEOTIDE SEQUENCE [LARGE SCALE GENOMIC DNA]</scope>
    <source>
        <strain evidence="10 11">DSM 29050</strain>
    </source>
</reference>
<dbReference type="GO" id="GO:0020037">
    <property type="term" value="F:heme binding"/>
    <property type="evidence" value="ECO:0007669"/>
    <property type="project" value="InterPro"/>
</dbReference>
<dbReference type="PANTHER" id="PTHR30600">
    <property type="entry name" value="CYTOCHROME C PEROXIDASE-RELATED"/>
    <property type="match status" value="1"/>
</dbReference>
<dbReference type="GO" id="GO:0004130">
    <property type="term" value="F:cytochrome-c peroxidase activity"/>
    <property type="evidence" value="ECO:0007669"/>
    <property type="project" value="UniProtKB-EC"/>
</dbReference>
<dbReference type="GO" id="GO:0030313">
    <property type="term" value="C:cell envelope"/>
    <property type="evidence" value="ECO:0007669"/>
    <property type="project" value="UniProtKB-SubCell"/>
</dbReference>
<keyword evidence="6 7" id="KW-0408">Iron</keyword>
<gene>
    <name evidence="10" type="ORF">GGR91_000543</name>
</gene>
<evidence type="ECO:0000256" key="6">
    <source>
        <dbReference type="ARBA" id="ARBA00023004"/>
    </source>
</evidence>
<evidence type="ECO:0000256" key="4">
    <source>
        <dbReference type="ARBA" id="ARBA00022729"/>
    </source>
</evidence>
<evidence type="ECO:0000259" key="9">
    <source>
        <dbReference type="PROSITE" id="PS51007"/>
    </source>
</evidence>
<dbReference type="Pfam" id="PF03150">
    <property type="entry name" value="CCP_MauG"/>
    <property type="match status" value="2"/>
</dbReference>
<evidence type="ECO:0000256" key="3">
    <source>
        <dbReference type="ARBA" id="ARBA00022723"/>
    </source>
</evidence>
<keyword evidence="3 7" id="KW-0479">Metal-binding</keyword>
<dbReference type="PROSITE" id="PS51007">
    <property type="entry name" value="CYTC"/>
    <property type="match status" value="1"/>
</dbReference>
<keyword evidence="11" id="KW-1185">Reference proteome</keyword>
<dbReference type="AlphaFoldDB" id="A0A840AXG3"/>
<feature type="region of interest" description="Disordered" evidence="8">
    <location>
        <begin position="30"/>
        <end position="49"/>
    </location>
</feature>
<dbReference type="PANTHER" id="PTHR30600:SF10">
    <property type="entry name" value="BLL6722 PROTEIN"/>
    <property type="match status" value="1"/>
</dbReference>
<evidence type="ECO:0000256" key="7">
    <source>
        <dbReference type="PROSITE-ProRule" id="PRU00433"/>
    </source>
</evidence>
<evidence type="ECO:0000256" key="1">
    <source>
        <dbReference type="ARBA" id="ARBA00004196"/>
    </source>
</evidence>
<proteinExistence type="predicted"/>
<keyword evidence="2 7" id="KW-0349">Heme</keyword>
<sequence>MRKIIPTALGIVFPISLVLTGCGGDTTTSGATPPVTVAVTPTTPPPPPPVSGIVDFTTIDVSRLDNYANPVLPAYYDATVAPLDNTPNNNPVSDWVATLGRVLFYDKRLSVNDTTACASCHQQANGFDDPRRFSTGFSGTAFTSAHAMRLGNIKYYRPGTMFWDKRAASLELQVTQPITHPIEMGFDSAHGGINALLTKLAASTYYPDLFTLAFGNAAITEARIQQALAQFARSMISSASRWDTAYAQVFSATAQNRNLNAPLPGFSASEELGHQLFMTGPGQGGAGCAACHQPPTFGLAANSLSNGLDANETVIFKSPSLKNVGLSRAFMHDGRFSTLEQVIEHYNSGIQNGPALDNRLKTPGGAPLRLNLTANEKAALVAFLLTLNDGSLTTDAKFSDPFKK</sequence>
<dbReference type="InterPro" id="IPR051395">
    <property type="entry name" value="Cytochrome_c_Peroxidase/MauG"/>
</dbReference>
<evidence type="ECO:0000313" key="10">
    <source>
        <dbReference type="EMBL" id="MBB3942321.1"/>
    </source>
</evidence>
<keyword evidence="5 10" id="KW-0560">Oxidoreductase</keyword>
<dbReference type="InterPro" id="IPR004852">
    <property type="entry name" value="Di-haem_cyt_c_peroxidsae"/>
</dbReference>
<organism evidence="10 11">
    <name type="scientific">Sphingorhabdus rigui</name>
    <dbReference type="NCBI Taxonomy" id="1282858"/>
    <lineage>
        <taxon>Bacteria</taxon>
        <taxon>Pseudomonadati</taxon>
        <taxon>Pseudomonadota</taxon>
        <taxon>Alphaproteobacteria</taxon>
        <taxon>Sphingomonadales</taxon>
        <taxon>Sphingomonadaceae</taxon>
        <taxon>Sphingorhabdus</taxon>
    </lineage>
</organism>
<dbReference type="Gene3D" id="1.10.760.10">
    <property type="entry name" value="Cytochrome c-like domain"/>
    <property type="match status" value="2"/>
</dbReference>
<dbReference type="EMBL" id="JACIEA010000001">
    <property type="protein sequence ID" value="MBB3942321.1"/>
    <property type="molecule type" value="Genomic_DNA"/>
</dbReference>
<comment type="caution">
    <text evidence="10">The sequence shown here is derived from an EMBL/GenBank/DDBJ whole genome shotgun (WGS) entry which is preliminary data.</text>
</comment>
<feature type="compositionally biased region" description="Low complexity" evidence="8">
    <location>
        <begin position="30"/>
        <end position="41"/>
    </location>
</feature>
<dbReference type="GO" id="GO:0046872">
    <property type="term" value="F:metal ion binding"/>
    <property type="evidence" value="ECO:0007669"/>
    <property type="project" value="UniProtKB-KW"/>
</dbReference>